<proteinExistence type="predicted"/>
<dbReference type="RefSeq" id="YP_009030234.1">
    <property type="nucleotide sequence ID" value="NC_024121.1"/>
</dbReference>
<gene>
    <name evidence="1" type="ORF">PS2_187</name>
</gene>
<evidence type="ECO:0000313" key="2">
    <source>
        <dbReference type="Proteomes" id="UP000024445"/>
    </source>
</evidence>
<sequence length="111" mass="12323">MFNANEVIERIKGQAFYTNHRSIRVTLSRIEMIEILETANLVWESRLDQAKFGTAVAQLDVALNIISEEILKEAKRIGWDLSALPETPSIAMTGSQKSGPSTYLSFGVVVP</sequence>
<dbReference type="GeneID" id="19485066"/>
<dbReference type="KEGG" id="vg:19485066"/>
<reference evidence="1 2" key="1">
    <citation type="submission" date="2014-01" db="EMBL/GenBank/DDBJ databases">
        <authorList>
            <person name="Zhang G."/>
            <person name="Jin J."/>
            <person name="Li Z.J."/>
            <person name="Wang S.W."/>
            <person name="Chen S.J."/>
            <person name="Wang S.M."/>
            <person name="Wang X.T."/>
            <person name="Li Y.H."/>
            <person name="Wang J."/>
            <person name="Yang C.K."/>
            <person name="Wang L."/>
        </authorList>
    </citation>
    <scope>NUCLEOTIDE SEQUENCE [LARGE SCALE GENOMIC DNA]</scope>
</reference>
<organism evidence="1 2">
    <name type="scientific">Serratia phage PS2</name>
    <dbReference type="NCBI Taxonomy" id="1481112"/>
    <lineage>
        <taxon>Viruses</taxon>
        <taxon>Duplodnaviria</taxon>
        <taxon>Heunggongvirae</taxon>
        <taxon>Uroviricota</taxon>
        <taxon>Caudoviricetes</taxon>
        <taxon>Muldoonvirus</taxon>
        <taxon>Muldoonvirus PS2</taxon>
    </lineage>
</organism>
<evidence type="ECO:0000313" key="1">
    <source>
        <dbReference type="EMBL" id="AHY25429.1"/>
    </source>
</evidence>
<dbReference type="EMBL" id="KJ025957">
    <property type="protein sequence ID" value="AHY25429.1"/>
    <property type="molecule type" value="Genomic_DNA"/>
</dbReference>
<protein>
    <submittedName>
        <fullName evidence="1">Uncharacterized protein</fullName>
    </submittedName>
</protein>
<name>A0A023W512_9CAUD</name>
<keyword evidence="2" id="KW-1185">Reference proteome</keyword>
<accession>A0A023W512</accession>
<dbReference type="Proteomes" id="UP000024445">
    <property type="component" value="Segment"/>
</dbReference>